<feature type="chain" id="PRO_5041281184" description="Cystatin domain-containing protein" evidence="4">
    <location>
        <begin position="18"/>
        <end position="129"/>
    </location>
</feature>
<dbReference type="Gene3D" id="3.10.450.10">
    <property type="match status" value="1"/>
</dbReference>
<sequence length="129" mass="14626">MKTLCPLLCLLLTVASAQLPGGWVDADPYSKVIQDIAWKSVEVVNERHQNENFYLVPMEVREAKYQIVAGVRYKLTVAYGYSDCSKQNMRPVDVGKANCPPGNCLTRVTHKILAWLKPWQNFTQITVLE</sequence>
<keyword evidence="3" id="KW-0789">Thiol protease inhibitor</keyword>
<keyword evidence="7" id="KW-1185">Reference proteome</keyword>
<comment type="caution">
    <text evidence="6">The sequence shown here is derived from an EMBL/GenBank/DDBJ whole genome shotgun (WGS) entry which is preliminary data.</text>
</comment>
<keyword evidence="4" id="KW-0732">Signal</keyword>
<proteinExistence type="inferred from homology"/>
<evidence type="ECO:0000313" key="7">
    <source>
        <dbReference type="Proteomes" id="UP001175271"/>
    </source>
</evidence>
<protein>
    <recommendedName>
        <fullName evidence="5">Cystatin domain-containing protein</fullName>
    </recommendedName>
</protein>
<gene>
    <name evidence="6" type="ORF">QR680_004858</name>
</gene>
<evidence type="ECO:0000313" key="6">
    <source>
        <dbReference type="EMBL" id="KAK0409953.1"/>
    </source>
</evidence>
<evidence type="ECO:0000256" key="4">
    <source>
        <dbReference type="SAM" id="SignalP"/>
    </source>
</evidence>
<evidence type="ECO:0000259" key="5">
    <source>
        <dbReference type="SMART" id="SM00043"/>
    </source>
</evidence>
<evidence type="ECO:0000256" key="2">
    <source>
        <dbReference type="ARBA" id="ARBA00022690"/>
    </source>
</evidence>
<accession>A0AA39LUD1</accession>
<feature type="signal peptide" evidence="4">
    <location>
        <begin position="1"/>
        <end position="17"/>
    </location>
</feature>
<dbReference type="AlphaFoldDB" id="A0AA39LUD1"/>
<dbReference type="SUPFAM" id="SSF54403">
    <property type="entry name" value="Cystatin/monellin"/>
    <property type="match status" value="1"/>
</dbReference>
<dbReference type="GO" id="GO:0005737">
    <property type="term" value="C:cytoplasm"/>
    <property type="evidence" value="ECO:0007669"/>
    <property type="project" value="TreeGrafter"/>
</dbReference>
<dbReference type="GO" id="GO:0004869">
    <property type="term" value="F:cysteine-type endopeptidase inhibitor activity"/>
    <property type="evidence" value="ECO:0007669"/>
    <property type="project" value="UniProtKB-KW"/>
</dbReference>
<dbReference type="Proteomes" id="UP001175271">
    <property type="component" value="Unassembled WGS sequence"/>
</dbReference>
<dbReference type="GO" id="GO:0005615">
    <property type="term" value="C:extracellular space"/>
    <property type="evidence" value="ECO:0007669"/>
    <property type="project" value="TreeGrafter"/>
</dbReference>
<dbReference type="InterPro" id="IPR046350">
    <property type="entry name" value="Cystatin_sf"/>
</dbReference>
<reference evidence="6" key="1">
    <citation type="submission" date="2023-06" db="EMBL/GenBank/DDBJ databases">
        <title>Genomic analysis of the entomopathogenic nematode Steinernema hermaphroditum.</title>
        <authorList>
            <person name="Schwarz E.M."/>
            <person name="Heppert J.K."/>
            <person name="Baniya A."/>
            <person name="Schwartz H.T."/>
            <person name="Tan C.-H."/>
            <person name="Antoshechkin I."/>
            <person name="Sternberg P.W."/>
            <person name="Goodrich-Blair H."/>
            <person name="Dillman A.R."/>
        </authorList>
    </citation>
    <scope>NUCLEOTIDE SEQUENCE</scope>
    <source>
        <strain evidence="6">PS9179</strain>
        <tissue evidence="6">Whole animal</tissue>
    </source>
</reference>
<feature type="domain" description="Cystatin" evidence="5">
    <location>
        <begin position="18"/>
        <end position="129"/>
    </location>
</feature>
<dbReference type="PANTHER" id="PTHR46186">
    <property type="entry name" value="CYSTATIN"/>
    <property type="match status" value="1"/>
</dbReference>
<keyword evidence="2" id="KW-0646">Protease inhibitor</keyword>
<dbReference type="SMART" id="SM00043">
    <property type="entry name" value="CY"/>
    <property type="match status" value="1"/>
</dbReference>
<dbReference type="EMBL" id="JAUCMV010000003">
    <property type="protein sequence ID" value="KAK0409953.1"/>
    <property type="molecule type" value="Genomic_DNA"/>
</dbReference>
<dbReference type="GO" id="GO:0031982">
    <property type="term" value="C:vesicle"/>
    <property type="evidence" value="ECO:0007669"/>
    <property type="project" value="TreeGrafter"/>
</dbReference>
<comment type="similarity">
    <text evidence="1">Belongs to the cystatin family.</text>
</comment>
<dbReference type="PANTHER" id="PTHR46186:SF2">
    <property type="entry name" value="CYSTATIN"/>
    <property type="match status" value="1"/>
</dbReference>
<organism evidence="6 7">
    <name type="scientific">Steinernema hermaphroditum</name>
    <dbReference type="NCBI Taxonomy" id="289476"/>
    <lineage>
        <taxon>Eukaryota</taxon>
        <taxon>Metazoa</taxon>
        <taxon>Ecdysozoa</taxon>
        <taxon>Nematoda</taxon>
        <taxon>Chromadorea</taxon>
        <taxon>Rhabditida</taxon>
        <taxon>Tylenchina</taxon>
        <taxon>Panagrolaimomorpha</taxon>
        <taxon>Strongyloidoidea</taxon>
        <taxon>Steinernematidae</taxon>
        <taxon>Steinernema</taxon>
    </lineage>
</organism>
<evidence type="ECO:0000256" key="1">
    <source>
        <dbReference type="ARBA" id="ARBA00009403"/>
    </source>
</evidence>
<name>A0AA39LUD1_9BILA</name>
<dbReference type="CDD" id="cd00042">
    <property type="entry name" value="CY"/>
    <property type="match status" value="1"/>
</dbReference>
<dbReference type="Pfam" id="PF00031">
    <property type="entry name" value="Cystatin"/>
    <property type="match status" value="1"/>
</dbReference>
<evidence type="ECO:0000256" key="3">
    <source>
        <dbReference type="ARBA" id="ARBA00022704"/>
    </source>
</evidence>
<dbReference type="InterPro" id="IPR000010">
    <property type="entry name" value="Cystatin_dom"/>
</dbReference>